<dbReference type="Proteomes" id="UP000299102">
    <property type="component" value="Unassembled WGS sequence"/>
</dbReference>
<dbReference type="GO" id="GO:0004760">
    <property type="term" value="F:L-serine-pyruvate transaminase activity"/>
    <property type="evidence" value="ECO:0007669"/>
    <property type="project" value="TreeGrafter"/>
</dbReference>
<dbReference type="InterPro" id="IPR024169">
    <property type="entry name" value="SP_NH2Trfase/AEP_transaminase"/>
</dbReference>
<comment type="cofactor">
    <cofactor evidence="1 4 6 8">
        <name>pyridoxal 5'-phosphate</name>
        <dbReference type="ChEBI" id="CHEBI:597326"/>
    </cofactor>
</comment>
<dbReference type="SUPFAM" id="SSF53383">
    <property type="entry name" value="PLP-dependent transferases"/>
    <property type="match status" value="1"/>
</dbReference>
<comment type="similarity">
    <text evidence="2 4 7">Belongs to the class-V pyridoxal-phosphate-dependent aminotransferase family.</text>
</comment>
<dbReference type="STRING" id="151549.A0A4C1UB76"/>
<feature type="modified residue" description="N6-(pyridoxal phosphate)lysine" evidence="6">
    <location>
        <position position="205"/>
    </location>
</feature>
<dbReference type="InterPro" id="IPR020578">
    <property type="entry name" value="Aminotrans_V_PyrdxlP_BS"/>
</dbReference>
<dbReference type="EC" id="2.6.1.44" evidence="4"/>
<evidence type="ECO:0000256" key="8">
    <source>
        <dbReference type="RuleBase" id="RU004504"/>
    </source>
</evidence>
<dbReference type="InterPro" id="IPR015421">
    <property type="entry name" value="PyrdxlP-dep_Trfase_major"/>
</dbReference>
<dbReference type="InterPro" id="IPR015424">
    <property type="entry name" value="PyrdxlP-dep_Trfase"/>
</dbReference>
<evidence type="ECO:0000256" key="5">
    <source>
        <dbReference type="PIRSR" id="PIRSR000524-1"/>
    </source>
</evidence>
<comment type="caution">
    <text evidence="10">The sequence shown here is derived from an EMBL/GenBank/DDBJ whole genome shotgun (WGS) entry which is preliminary data.</text>
</comment>
<keyword evidence="10" id="KW-0670">Pyruvate</keyword>
<dbReference type="AlphaFoldDB" id="A0A4C1UB76"/>
<dbReference type="GO" id="GO:0008453">
    <property type="term" value="F:alanine-glyoxylate transaminase activity"/>
    <property type="evidence" value="ECO:0007669"/>
    <property type="project" value="UniProtKB-EC"/>
</dbReference>
<dbReference type="EMBL" id="BGZK01000148">
    <property type="protein sequence ID" value="GBP23174.1"/>
    <property type="molecule type" value="Genomic_DNA"/>
</dbReference>
<keyword evidence="3 4" id="KW-0663">Pyridoxal phosphate</keyword>
<dbReference type="GO" id="GO:0005777">
    <property type="term" value="C:peroxisome"/>
    <property type="evidence" value="ECO:0007669"/>
    <property type="project" value="TreeGrafter"/>
</dbReference>
<evidence type="ECO:0000256" key="4">
    <source>
        <dbReference type="PIRNR" id="PIRNR000524"/>
    </source>
</evidence>
<evidence type="ECO:0000256" key="6">
    <source>
        <dbReference type="PIRSR" id="PIRSR000524-50"/>
    </source>
</evidence>
<dbReference type="Gene3D" id="3.40.640.10">
    <property type="entry name" value="Type I PLP-dependent aspartate aminotransferase-like (Major domain)"/>
    <property type="match status" value="1"/>
</dbReference>
<gene>
    <name evidence="10" type="primary">AGXT</name>
    <name evidence="10" type="ORF">EVAR_82338_1</name>
</gene>
<evidence type="ECO:0000259" key="9">
    <source>
        <dbReference type="Pfam" id="PF00266"/>
    </source>
</evidence>
<dbReference type="InterPro" id="IPR015422">
    <property type="entry name" value="PyrdxlP-dep_Trfase_small"/>
</dbReference>
<evidence type="ECO:0000256" key="3">
    <source>
        <dbReference type="ARBA" id="ARBA00022898"/>
    </source>
</evidence>
<evidence type="ECO:0000256" key="1">
    <source>
        <dbReference type="ARBA" id="ARBA00001933"/>
    </source>
</evidence>
<dbReference type="InterPro" id="IPR000192">
    <property type="entry name" value="Aminotrans_V_dom"/>
</dbReference>
<dbReference type="PANTHER" id="PTHR21152">
    <property type="entry name" value="AMINOTRANSFERASE CLASS V"/>
    <property type="match status" value="1"/>
</dbReference>
<dbReference type="PANTHER" id="PTHR21152:SF40">
    <property type="entry name" value="ALANINE--GLYOXYLATE AMINOTRANSFERASE"/>
    <property type="match status" value="1"/>
</dbReference>
<feature type="domain" description="Aminotransferase class V" evidence="9">
    <location>
        <begin position="36"/>
        <end position="220"/>
    </location>
</feature>
<dbReference type="Gene3D" id="3.90.1150.10">
    <property type="entry name" value="Aspartate Aminotransferase, domain 1"/>
    <property type="match status" value="1"/>
</dbReference>
<comment type="catalytic activity">
    <reaction evidence="4">
        <text>glyoxylate + L-alanine = glycine + pyruvate</text>
        <dbReference type="Rhea" id="RHEA:24248"/>
        <dbReference type="ChEBI" id="CHEBI:15361"/>
        <dbReference type="ChEBI" id="CHEBI:36655"/>
        <dbReference type="ChEBI" id="CHEBI:57305"/>
        <dbReference type="ChEBI" id="CHEBI:57972"/>
        <dbReference type="EC" id="2.6.1.44"/>
    </reaction>
</comment>
<evidence type="ECO:0000313" key="11">
    <source>
        <dbReference type="Proteomes" id="UP000299102"/>
    </source>
</evidence>
<keyword evidence="10" id="KW-0032">Aminotransferase</keyword>
<keyword evidence="10" id="KW-0808">Transferase</keyword>
<reference evidence="10 11" key="1">
    <citation type="journal article" date="2019" name="Commun. Biol.">
        <title>The bagworm genome reveals a unique fibroin gene that provides high tensile strength.</title>
        <authorList>
            <person name="Kono N."/>
            <person name="Nakamura H."/>
            <person name="Ohtoshi R."/>
            <person name="Tomita M."/>
            <person name="Numata K."/>
            <person name="Arakawa K."/>
        </authorList>
    </citation>
    <scope>NUCLEOTIDE SEQUENCE [LARGE SCALE GENOMIC DNA]</scope>
</reference>
<proteinExistence type="inferred from homology"/>
<accession>A0A4C1UB76</accession>
<dbReference type="GO" id="GO:0019265">
    <property type="term" value="P:glycine biosynthetic process, by transamination of glyoxylate"/>
    <property type="evidence" value="ECO:0007669"/>
    <property type="project" value="TreeGrafter"/>
</dbReference>
<evidence type="ECO:0000313" key="10">
    <source>
        <dbReference type="EMBL" id="GBP23174.1"/>
    </source>
</evidence>
<dbReference type="OrthoDB" id="7403325at2759"/>
<organism evidence="10 11">
    <name type="scientific">Eumeta variegata</name>
    <name type="common">Bagworm moth</name>
    <name type="synonym">Eumeta japonica</name>
    <dbReference type="NCBI Taxonomy" id="151549"/>
    <lineage>
        <taxon>Eukaryota</taxon>
        <taxon>Metazoa</taxon>
        <taxon>Ecdysozoa</taxon>
        <taxon>Arthropoda</taxon>
        <taxon>Hexapoda</taxon>
        <taxon>Insecta</taxon>
        <taxon>Pterygota</taxon>
        <taxon>Neoptera</taxon>
        <taxon>Endopterygota</taxon>
        <taxon>Lepidoptera</taxon>
        <taxon>Glossata</taxon>
        <taxon>Ditrysia</taxon>
        <taxon>Tineoidea</taxon>
        <taxon>Psychidae</taxon>
        <taxon>Oiketicinae</taxon>
        <taxon>Eumeta</taxon>
    </lineage>
</organism>
<dbReference type="Pfam" id="PF00266">
    <property type="entry name" value="Aminotran_5"/>
    <property type="match status" value="1"/>
</dbReference>
<keyword evidence="11" id="KW-1185">Reference proteome</keyword>
<protein>
    <recommendedName>
        <fullName evidence="4">Alanine--glyoxylate aminotransferase</fullName>
        <ecNumber evidence="4">2.6.1.44</ecNumber>
    </recommendedName>
</protein>
<name>A0A4C1UB76_EUMVA</name>
<sequence length="358" mass="39196">MSGELTISPPLIDECEVVPRTLCGPGPSDYWPSVAEALTRPVLTTTDEYFKVVDDIRNCLKYVFQTQSDLVLAMSGAGHTGMEAVICNLLGPGETLLIAGRGIWDDRACEIAKRYGLKTVVTKVPPHTTFVEQDLEPMLRRIRPAALFITHGDSSTGTIQDLSWVGKLCQKYGALLLVDTVVSIGGAPFLMDAWAVDAVYTSSQKALSGPAGISPIAFSKLADYHHTMSPPLMWALRASLMELCKETLPASWARHRRVMLHFHKRLSEMPVQFYVPDPTHRLPTATTISLPEGYDAVKFAKYMANEQKVLIMAGLGPTARGGRVLRVGLMGANAREEVADRIVQAMADTLSAMRRSKP</sequence>
<dbReference type="PROSITE" id="PS00595">
    <property type="entry name" value="AA_TRANSFER_CLASS_5"/>
    <property type="match status" value="1"/>
</dbReference>
<dbReference type="PIRSF" id="PIRSF000524">
    <property type="entry name" value="SPT"/>
    <property type="match status" value="1"/>
</dbReference>
<evidence type="ECO:0000256" key="2">
    <source>
        <dbReference type="ARBA" id="ARBA00009236"/>
    </source>
</evidence>
<feature type="binding site" evidence="5">
    <location>
        <position position="326"/>
    </location>
    <ligand>
        <name>substrate</name>
    </ligand>
</feature>
<evidence type="ECO:0000256" key="7">
    <source>
        <dbReference type="RuleBase" id="RU004075"/>
    </source>
</evidence>